<evidence type="ECO:0000313" key="8">
    <source>
        <dbReference type="Proteomes" id="UP001341840"/>
    </source>
</evidence>
<dbReference type="PANTHER" id="PTHR31225:SF98">
    <property type="entry name" value="TERPENE SYNTHASE 9-RELATED"/>
    <property type="match status" value="1"/>
</dbReference>
<proteinExistence type="predicted"/>
<dbReference type="PANTHER" id="PTHR31225">
    <property type="entry name" value="OS04G0344100 PROTEIN-RELATED"/>
    <property type="match status" value="1"/>
</dbReference>
<dbReference type="SFLD" id="SFLDG01019">
    <property type="entry name" value="Terpene_Cyclase_Like_1_C_Termi"/>
    <property type="match status" value="1"/>
</dbReference>
<evidence type="ECO:0000256" key="2">
    <source>
        <dbReference type="ARBA" id="ARBA00022723"/>
    </source>
</evidence>
<evidence type="ECO:0000256" key="4">
    <source>
        <dbReference type="ARBA" id="ARBA00023239"/>
    </source>
</evidence>
<dbReference type="Pfam" id="PF03936">
    <property type="entry name" value="Terpene_synth_C"/>
    <property type="match status" value="1"/>
</dbReference>
<evidence type="ECO:0000259" key="5">
    <source>
        <dbReference type="Pfam" id="PF01397"/>
    </source>
</evidence>
<evidence type="ECO:0000313" key="7">
    <source>
        <dbReference type="EMBL" id="MED6205008.1"/>
    </source>
</evidence>
<dbReference type="Proteomes" id="UP001341840">
    <property type="component" value="Unassembled WGS sequence"/>
</dbReference>
<dbReference type="Gene3D" id="1.50.10.130">
    <property type="entry name" value="Terpene synthase, N-terminal domain"/>
    <property type="match status" value="1"/>
</dbReference>
<accession>A0ABU6Y8D3</accession>
<dbReference type="InterPro" id="IPR044814">
    <property type="entry name" value="Terpene_cyclase_plant_C1"/>
</dbReference>
<name>A0ABU6Y8D3_9FABA</name>
<dbReference type="SUPFAM" id="SSF48576">
    <property type="entry name" value="Terpenoid synthases"/>
    <property type="match status" value="1"/>
</dbReference>
<organism evidence="7 8">
    <name type="scientific">Stylosanthes scabra</name>
    <dbReference type="NCBI Taxonomy" id="79078"/>
    <lineage>
        <taxon>Eukaryota</taxon>
        <taxon>Viridiplantae</taxon>
        <taxon>Streptophyta</taxon>
        <taxon>Embryophyta</taxon>
        <taxon>Tracheophyta</taxon>
        <taxon>Spermatophyta</taxon>
        <taxon>Magnoliopsida</taxon>
        <taxon>eudicotyledons</taxon>
        <taxon>Gunneridae</taxon>
        <taxon>Pentapetalae</taxon>
        <taxon>rosids</taxon>
        <taxon>fabids</taxon>
        <taxon>Fabales</taxon>
        <taxon>Fabaceae</taxon>
        <taxon>Papilionoideae</taxon>
        <taxon>50 kb inversion clade</taxon>
        <taxon>dalbergioids sensu lato</taxon>
        <taxon>Dalbergieae</taxon>
        <taxon>Pterocarpus clade</taxon>
        <taxon>Stylosanthes</taxon>
    </lineage>
</organism>
<dbReference type="Gene3D" id="1.10.600.10">
    <property type="entry name" value="Farnesyl Diphosphate Synthase"/>
    <property type="match status" value="1"/>
</dbReference>
<keyword evidence="3" id="KW-0460">Magnesium</keyword>
<evidence type="ECO:0000259" key="6">
    <source>
        <dbReference type="Pfam" id="PF03936"/>
    </source>
</evidence>
<evidence type="ECO:0000256" key="3">
    <source>
        <dbReference type="ARBA" id="ARBA00022842"/>
    </source>
</evidence>
<keyword evidence="2" id="KW-0479">Metal-binding</keyword>
<dbReference type="InterPro" id="IPR008930">
    <property type="entry name" value="Terpenoid_cyclase/PrenylTrfase"/>
</dbReference>
<comment type="cofactor">
    <cofactor evidence="1">
        <name>Mg(2+)</name>
        <dbReference type="ChEBI" id="CHEBI:18420"/>
    </cofactor>
</comment>
<comment type="caution">
    <text evidence="7">The sequence shown here is derived from an EMBL/GenBank/DDBJ whole genome shotgun (WGS) entry which is preliminary data.</text>
</comment>
<dbReference type="SFLD" id="SFLDS00005">
    <property type="entry name" value="Isoprenoid_Synthase_Type_I"/>
    <property type="match status" value="1"/>
</dbReference>
<keyword evidence="4" id="KW-0456">Lyase</keyword>
<keyword evidence="8" id="KW-1185">Reference proteome</keyword>
<protein>
    <recommendedName>
        <fullName evidence="9">Isoprene synthase, chloroplastic</fullName>
    </recommendedName>
</protein>
<evidence type="ECO:0000256" key="1">
    <source>
        <dbReference type="ARBA" id="ARBA00001946"/>
    </source>
</evidence>
<evidence type="ECO:0008006" key="9">
    <source>
        <dbReference type="Google" id="ProtNLM"/>
    </source>
</evidence>
<dbReference type="InterPro" id="IPR034741">
    <property type="entry name" value="Terpene_cyclase-like_1_C"/>
</dbReference>
<dbReference type="InterPro" id="IPR001906">
    <property type="entry name" value="Terpene_synth_N"/>
</dbReference>
<feature type="domain" description="Terpene synthase metal-binding" evidence="6">
    <location>
        <begin position="299"/>
        <end position="537"/>
    </location>
</feature>
<sequence length="598" mass="69215">MASELIMISLPYALSTTQHRNPFGVITLVATENIHGPRNHRHVICASSKKKDDGHLTGNRRSANYQPNLWNYEFLQHNHHAVERIQDRARNLEDKVQYMISRSDMEPIRLLEFIDDLQRLGLSYKFQNHINSALSRIHCSQYMHRDTHKTLHPAALLFRILRQNAFHVSQDLFDSFKDEDERNLNGNDVQGMLSVYEASHLSIEGETLCEKAKAFSATNLMKIIRKEGTDNRVKESIRSVLEGLPYHHRPSRVEARRYINTYHKKEPHNQLLLELAKLDFNMVQSLHQQELQQLAWWWKDMGLASKLSFARDRLTESFFWSLGVVPHPNLSYCRKEFTKFAALITVLDDIYDIHGTLDELELFTDAVERWDVNATNNLPDYMTLYFLALYNTVNDVAFNVFKDQAFKCLPYLKKAWCDLCKSFLQEAIWCKSKVVPGFNEYLENAVVSCSGGVCLIHCFFLLNQDITEPALHSLVNYHQLLRSSSTIFRISNDLVTASVEIERGKTANSITCYMNETGNSEENARKYLRSMVEEAWKNMNRCLVMDSTFDKSFVEVAMNLARIAQCIYQHGDGHGRPDNTLKSRIKSLLFYPIPVNNS</sequence>
<dbReference type="InterPro" id="IPR005630">
    <property type="entry name" value="Terpene_synthase_metal-bd"/>
</dbReference>
<gene>
    <name evidence="7" type="ORF">PIB30_014003</name>
</gene>
<dbReference type="SUPFAM" id="SSF48239">
    <property type="entry name" value="Terpenoid cyclases/Protein prenyltransferases"/>
    <property type="match status" value="1"/>
</dbReference>
<feature type="domain" description="Terpene synthase N-terminal" evidence="5">
    <location>
        <begin position="70"/>
        <end position="240"/>
    </location>
</feature>
<dbReference type="Pfam" id="PF01397">
    <property type="entry name" value="Terpene_synth"/>
    <property type="match status" value="1"/>
</dbReference>
<dbReference type="EMBL" id="JASCZI010241692">
    <property type="protein sequence ID" value="MED6205008.1"/>
    <property type="molecule type" value="Genomic_DNA"/>
</dbReference>
<dbReference type="CDD" id="cd00684">
    <property type="entry name" value="Terpene_cyclase_plant_C1"/>
    <property type="match status" value="1"/>
</dbReference>
<dbReference type="InterPro" id="IPR008949">
    <property type="entry name" value="Isoprenoid_synthase_dom_sf"/>
</dbReference>
<dbReference type="InterPro" id="IPR036965">
    <property type="entry name" value="Terpene_synth_N_sf"/>
</dbReference>
<reference evidence="7 8" key="1">
    <citation type="journal article" date="2023" name="Plants (Basel)">
        <title>Bridging the Gap: Combining Genomics and Transcriptomics Approaches to Understand Stylosanthes scabra, an Orphan Legume from the Brazilian Caatinga.</title>
        <authorList>
            <person name="Ferreira-Neto J.R.C."/>
            <person name="da Silva M.D."/>
            <person name="Binneck E."/>
            <person name="de Melo N.F."/>
            <person name="da Silva R.H."/>
            <person name="de Melo A.L.T.M."/>
            <person name="Pandolfi V."/>
            <person name="Bustamante F.O."/>
            <person name="Brasileiro-Vidal A.C."/>
            <person name="Benko-Iseppon A.M."/>
        </authorList>
    </citation>
    <scope>NUCLEOTIDE SEQUENCE [LARGE SCALE GENOMIC DNA]</scope>
    <source>
        <tissue evidence="7">Leaves</tissue>
    </source>
</reference>
<dbReference type="InterPro" id="IPR050148">
    <property type="entry name" value="Terpene_synthase-like"/>
</dbReference>